<feature type="chain" id="PRO_5003953265" description="Signal peptide containing protein" evidence="1">
    <location>
        <begin position="21"/>
        <end position="157"/>
    </location>
</feature>
<dbReference type="KEGG" id="beq:BEWA_040910"/>
<keyword evidence="3" id="KW-1185">Reference proteome</keyword>
<keyword evidence="1" id="KW-0732">Signal</keyword>
<evidence type="ECO:0000313" key="2">
    <source>
        <dbReference type="EMBL" id="EKX74053.1"/>
    </source>
</evidence>
<dbReference type="GeneID" id="15807501"/>
<proteinExistence type="predicted"/>
<gene>
    <name evidence="2" type="ORF">BEWA_040910</name>
</gene>
<organism evidence="2 3">
    <name type="scientific">Theileria equi strain WA</name>
    <dbReference type="NCBI Taxonomy" id="1537102"/>
    <lineage>
        <taxon>Eukaryota</taxon>
        <taxon>Sar</taxon>
        <taxon>Alveolata</taxon>
        <taxon>Apicomplexa</taxon>
        <taxon>Aconoidasida</taxon>
        <taxon>Piroplasmida</taxon>
        <taxon>Theileriidae</taxon>
        <taxon>Theileria</taxon>
    </lineage>
</organism>
<dbReference type="eggNOG" id="ENOG502TNEH">
    <property type="taxonomic scope" value="Eukaryota"/>
</dbReference>
<comment type="caution">
    <text evidence="2">The sequence shown here is derived from an EMBL/GenBank/DDBJ whole genome shotgun (WGS) entry which is preliminary data.</text>
</comment>
<evidence type="ECO:0000313" key="3">
    <source>
        <dbReference type="Proteomes" id="UP000031512"/>
    </source>
</evidence>
<name>L1LFW4_THEEQ</name>
<evidence type="ECO:0000256" key="1">
    <source>
        <dbReference type="SAM" id="SignalP"/>
    </source>
</evidence>
<sequence length="157" mass="17057">MYKIIYFGVLVVSFVSLVAPTGKVGKARAYNKGEILRDLQDAVTEIIQSGSGVTQEILSIKKRFKLVEALSFCLESGDITKQELASCLNTLIIGNGLDPPVSVSECLGEYIMCTSRVCLGAINEEKDDAIKCLVECLPQSILCITRSTPLPERIKGL</sequence>
<dbReference type="RefSeq" id="XP_004833505.1">
    <property type="nucleotide sequence ID" value="XM_004833448.1"/>
</dbReference>
<reference evidence="2 3" key="1">
    <citation type="journal article" date="2012" name="BMC Genomics">
        <title>Comparative genomic analysis and phylogenetic position of Theileria equi.</title>
        <authorList>
            <person name="Kappmeyer L.S."/>
            <person name="Thiagarajan M."/>
            <person name="Herndon D.R."/>
            <person name="Ramsay J.D."/>
            <person name="Caler E."/>
            <person name="Djikeng A."/>
            <person name="Gillespie J.J."/>
            <person name="Lau A.O."/>
            <person name="Roalson E.H."/>
            <person name="Silva J.C."/>
            <person name="Silva M.G."/>
            <person name="Suarez C.E."/>
            <person name="Ueti M.W."/>
            <person name="Nene V.M."/>
            <person name="Mealey R.H."/>
            <person name="Knowles D.P."/>
            <person name="Brayton K.A."/>
        </authorList>
    </citation>
    <scope>NUCLEOTIDE SEQUENCE [LARGE SCALE GENOMIC DNA]</scope>
    <source>
        <strain evidence="2 3">WA</strain>
    </source>
</reference>
<protein>
    <recommendedName>
        <fullName evidence="4">Signal peptide containing protein</fullName>
    </recommendedName>
</protein>
<dbReference type="AlphaFoldDB" id="L1LFW4"/>
<dbReference type="EMBL" id="ACOU01000002">
    <property type="protein sequence ID" value="EKX74053.1"/>
    <property type="molecule type" value="Genomic_DNA"/>
</dbReference>
<evidence type="ECO:0008006" key="4">
    <source>
        <dbReference type="Google" id="ProtNLM"/>
    </source>
</evidence>
<dbReference type="Proteomes" id="UP000031512">
    <property type="component" value="Unassembled WGS sequence"/>
</dbReference>
<dbReference type="OrthoDB" id="10558390at2759"/>
<dbReference type="VEuPathDB" id="PiroplasmaDB:BEWA_040910"/>
<feature type="signal peptide" evidence="1">
    <location>
        <begin position="1"/>
        <end position="20"/>
    </location>
</feature>
<accession>L1LFW4</accession>